<dbReference type="Proteomes" id="UP000254101">
    <property type="component" value="Unassembled WGS sequence"/>
</dbReference>
<dbReference type="InterPro" id="IPR002358">
    <property type="entry name" value="Ribosomal_uL6_CS"/>
</dbReference>
<dbReference type="FunFam" id="3.90.930.12:FF:000001">
    <property type="entry name" value="50S ribosomal protein L6"/>
    <property type="match status" value="1"/>
</dbReference>
<dbReference type="GO" id="GO:0003735">
    <property type="term" value="F:structural constituent of ribosome"/>
    <property type="evidence" value="ECO:0007669"/>
    <property type="project" value="UniProtKB-UniRule"/>
</dbReference>
<dbReference type="PANTHER" id="PTHR11655">
    <property type="entry name" value="60S/50S RIBOSOMAL PROTEIN L6/L9"/>
    <property type="match status" value="1"/>
</dbReference>
<keyword evidence="9" id="KW-1185">Reference proteome</keyword>
<keyword evidence="4 6" id="KW-0694">RNA-binding</keyword>
<dbReference type="PANTHER" id="PTHR11655:SF14">
    <property type="entry name" value="LARGE RIBOSOMAL SUBUNIT PROTEIN UL6M"/>
    <property type="match status" value="1"/>
</dbReference>
<dbReference type="InterPro" id="IPR000702">
    <property type="entry name" value="Ribosomal_uL6-like"/>
</dbReference>
<evidence type="ECO:0000256" key="6">
    <source>
        <dbReference type="RuleBase" id="RU003870"/>
    </source>
</evidence>
<feature type="domain" description="Large ribosomal subunit protein uL6 alpha-beta" evidence="7">
    <location>
        <begin position="91"/>
        <end position="164"/>
    </location>
</feature>
<dbReference type="NCBIfam" id="TIGR03654">
    <property type="entry name" value="L6_bact"/>
    <property type="match status" value="1"/>
</dbReference>
<dbReference type="PIRSF" id="PIRSF002162">
    <property type="entry name" value="Ribosomal_L6"/>
    <property type="match status" value="1"/>
</dbReference>
<dbReference type="InterPro" id="IPR019906">
    <property type="entry name" value="Ribosomal_uL6_bac-type"/>
</dbReference>
<dbReference type="GO" id="GO:0002181">
    <property type="term" value="P:cytoplasmic translation"/>
    <property type="evidence" value="ECO:0007669"/>
    <property type="project" value="TreeGrafter"/>
</dbReference>
<dbReference type="PROSITE" id="PS00525">
    <property type="entry name" value="RIBOSOMAL_L6_1"/>
    <property type="match status" value="1"/>
</dbReference>
<evidence type="ECO:0000259" key="7">
    <source>
        <dbReference type="Pfam" id="PF00347"/>
    </source>
</evidence>
<evidence type="ECO:0000256" key="5">
    <source>
        <dbReference type="RuleBase" id="RU003869"/>
    </source>
</evidence>
<gene>
    <name evidence="4" type="primary">rplF</name>
    <name evidence="8" type="ORF">DL238_14565</name>
</gene>
<dbReference type="InterPro" id="IPR020040">
    <property type="entry name" value="Ribosomal_uL6_a/b-dom"/>
</dbReference>
<dbReference type="EMBL" id="QRBB01000002">
    <property type="protein sequence ID" value="RDS75897.1"/>
    <property type="molecule type" value="Genomic_DNA"/>
</dbReference>
<evidence type="ECO:0000256" key="4">
    <source>
        <dbReference type="HAMAP-Rule" id="MF_01365"/>
    </source>
</evidence>
<comment type="similarity">
    <text evidence="1 4 5">Belongs to the universal ribosomal protein uL6 family.</text>
</comment>
<name>A0A395LI14_9SPHN</name>
<dbReference type="Gene3D" id="3.90.930.12">
    <property type="entry name" value="Ribosomal protein L6, alpha-beta domain"/>
    <property type="match status" value="2"/>
</dbReference>
<proteinExistence type="inferred from homology"/>
<comment type="caution">
    <text evidence="8">The sequence shown here is derived from an EMBL/GenBank/DDBJ whole genome shotgun (WGS) entry which is preliminary data.</text>
</comment>
<sequence>MSRIGKRPVAIPSGVEAKIDNGILSVKGPKGTLTMGLSDLVSYKLEDGTIAVDPVNDTKPARSHWGMQRTLVQNLVDGVTEGFTKTLQISGVGYRAQAHGKKLKLQLGYSHDVDLDVPEGLTVETPDQTTINISGIDKQSVGQFAAEIRRWRKPEPYKGKGIKYQGEYIFRKEGKKK</sequence>
<accession>A0A395LI14</accession>
<reference evidence="8 9" key="1">
    <citation type="submission" date="2018-07" db="EMBL/GenBank/DDBJ databases">
        <title>Erythrobacter nanhaiensis sp. nov., a novel member of the genus Erythrobacter isolated from the South China Sea.</title>
        <authorList>
            <person name="Chen X."/>
            <person name="Liu J."/>
        </authorList>
    </citation>
    <scope>NUCLEOTIDE SEQUENCE [LARGE SCALE GENOMIC DNA]</scope>
    <source>
        <strain evidence="8 9">S-5</strain>
    </source>
</reference>
<keyword evidence="4 6" id="KW-0699">rRNA-binding</keyword>
<evidence type="ECO:0000256" key="2">
    <source>
        <dbReference type="ARBA" id="ARBA00022980"/>
    </source>
</evidence>
<dbReference type="SUPFAM" id="SSF56053">
    <property type="entry name" value="Ribosomal protein L6"/>
    <property type="match status" value="2"/>
</dbReference>
<dbReference type="OrthoDB" id="9805007at2"/>
<keyword evidence="2 4" id="KW-0689">Ribosomal protein</keyword>
<dbReference type="InterPro" id="IPR036789">
    <property type="entry name" value="Ribosomal_uL6-like_a/b-dom_sf"/>
</dbReference>
<dbReference type="AlphaFoldDB" id="A0A395LI14"/>
<dbReference type="GO" id="GO:0022625">
    <property type="term" value="C:cytosolic large ribosomal subunit"/>
    <property type="evidence" value="ECO:0007669"/>
    <property type="project" value="UniProtKB-UniRule"/>
</dbReference>
<evidence type="ECO:0000256" key="1">
    <source>
        <dbReference type="ARBA" id="ARBA00009356"/>
    </source>
</evidence>
<protein>
    <recommendedName>
        <fullName evidence="4">Large ribosomal subunit protein uL6</fullName>
    </recommendedName>
</protein>
<evidence type="ECO:0000313" key="9">
    <source>
        <dbReference type="Proteomes" id="UP000254101"/>
    </source>
</evidence>
<evidence type="ECO:0000256" key="3">
    <source>
        <dbReference type="ARBA" id="ARBA00023274"/>
    </source>
</evidence>
<dbReference type="RefSeq" id="WP_115493164.1">
    <property type="nucleotide sequence ID" value="NZ_JACHWW010000002.1"/>
</dbReference>
<organism evidence="8 9">
    <name type="scientific">Alteriqipengyuania lutimaris</name>
    <dbReference type="NCBI Taxonomy" id="1538146"/>
    <lineage>
        <taxon>Bacteria</taxon>
        <taxon>Pseudomonadati</taxon>
        <taxon>Pseudomonadota</taxon>
        <taxon>Alphaproteobacteria</taxon>
        <taxon>Sphingomonadales</taxon>
        <taxon>Erythrobacteraceae</taxon>
        <taxon>Alteriqipengyuania</taxon>
    </lineage>
</organism>
<dbReference type="GO" id="GO:0019843">
    <property type="term" value="F:rRNA binding"/>
    <property type="evidence" value="ECO:0007669"/>
    <property type="project" value="UniProtKB-UniRule"/>
</dbReference>
<evidence type="ECO:0000313" key="8">
    <source>
        <dbReference type="EMBL" id="RDS75897.1"/>
    </source>
</evidence>
<dbReference type="HAMAP" id="MF_01365_B">
    <property type="entry name" value="Ribosomal_uL6_B"/>
    <property type="match status" value="1"/>
</dbReference>
<dbReference type="PRINTS" id="PR00059">
    <property type="entry name" value="RIBOSOMALL6"/>
</dbReference>
<dbReference type="Pfam" id="PF00347">
    <property type="entry name" value="Ribosomal_L6"/>
    <property type="match status" value="2"/>
</dbReference>
<comment type="function">
    <text evidence="4 6">This protein binds to the 23S rRNA, and is important in its secondary structure. It is located near the subunit interface in the base of the L7/L12 stalk, and near the tRNA binding site of the peptidyltransferase center.</text>
</comment>
<feature type="domain" description="Large ribosomal subunit protein uL6 alpha-beta" evidence="7">
    <location>
        <begin position="11"/>
        <end position="82"/>
    </location>
</feature>
<comment type="subunit">
    <text evidence="4">Part of the 50S ribosomal subunit.</text>
</comment>
<keyword evidence="3 4" id="KW-0687">Ribonucleoprotein</keyword>